<feature type="transmembrane region" description="Helical" evidence="2">
    <location>
        <begin position="130"/>
        <end position="152"/>
    </location>
</feature>
<keyword evidence="4" id="KW-1185">Reference proteome</keyword>
<protein>
    <recommendedName>
        <fullName evidence="5">Gustatory receptor</fullName>
    </recommendedName>
</protein>
<keyword evidence="2" id="KW-1133">Transmembrane helix</keyword>
<keyword evidence="2" id="KW-0812">Transmembrane</keyword>
<feature type="region of interest" description="Disordered" evidence="1">
    <location>
        <begin position="230"/>
        <end position="257"/>
    </location>
</feature>
<comment type="caution">
    <text evidence="3">The sequence shown here is derived from an EMBL/GenBank/DDBJ whole genome shotgun (WGS) entry which is preliminary data.</text>
</comment>
<evidence type="ECO:0000313" key="4">
    <source>
        <dbReference type="Proteomes" id="UP001458880"/>
    </source>
</evidence>
<accession>A0AAW1K0B8</accession>
<proteinExistence type="predicted"/>
<keyword evidence="2" id="KW-0472">Membrane</keyword>
<organism evidence="3 4">
    <name type="scientific">Popillia japonica</name>
    <name type="common">Japanese beetle</name>
    <dbReference type="NCBI Taxonomy" id="7064"/>
    <lineage>
        <taxon>Eukaryota</taxon>
        <taxon>Metazoa</taxon>
        <taxon>Ecdysozoa</taxon>
        <taxon>Arthropoda</taxon>
        <taxon>Hexapoda</taxon>
        <taxon>Insecta</taxon>
        <taxon>Pterygota</taxon>
        <taxon>Neoptera</taxon>
        <taxon>Endopterygota</taxon>
        <taxon>Coleoptera</taxon>
        <taxon>Polyphaga</taxon>
        <taxon>Scarabaeiformia</taxon>
        <taxon>Scarabaeidae</taxon>
        <taxon>Rutelinae</taxon>
        <taxon>Popillia</taxon>
    </lineage>
</organism>
<evidence type="ECO:0008006" key="5">
    <source>
        <dbReference type="Google" id="ProtNLM"/>
    </source>
</evidence>
<dbReference type="Proteomes" id="UP001458880">
    <property type="component" value="Unassembled WGS sequence"/>
</dbReference>
<name>A0AAW1K0B8_POPJA</name>
<evidence type="ECO:0000256" key="2">
    <source>
        <dbReference type="SAM" id="Phobius"/>
    </source>
</evidence>
<feature type="compositionally biased region" description="Polar residues" evidence="1">
    <location>
        <begin position="230"/>
        <end position="251"/>
    </location>
</feature>
<gene>
    <name evidence="3" type="ORF">QE152_g26140</name>
</gene>
<dbReference type="EMBL" id="JASPKY010000297">
    <property type="protein sequence ID" value="KAK9710162.1"/>
    <property type="molecule type" value="Genomic_DNA"/>
</dbReference>
<dbReference type="AlphaFoldDB" id="A0AAW1K0B8"/>
<feature type="transmembrane region" description="Helical" evidence="2">
    <location>
        <begin position="164"/>
        <end position="188"/>
    </location>
</feature>
<reference evidence="3 4" key="1">
    <citation type="journal article" date="2024" name="BMC Genomics">
        <title>De novo assembly and annotation of Popillia japonica's genome with initial clues to its potential as an invasive pest.</title>
        <authorList>
            <person name="Cucini C."/>
            <person name="Boschi S."/>
            <person name="Funari R."/>
            <person name="Cardaioli E."/>
            <person name="Iannotti N."/>
            <person name="Marturano G."/>
            <person name="Paoli F."/>
            <person name="Bruttini M."/>
            <person name="Carapelli A."/>
            <person name="Frati F."/>
            <person name="Nardi F."/>
        </authorList>
    </citation>
    <scope>NUCLEOTIDE SEQUENCE [LARGE SCALE GENOMIC DNA]</scope>
    <source>
        <strain evidence="3">DMR45628</strain>
    </source>
</reference>
<feature type="transmembrane region" description="Helical" evidence="2">
    <location>
        <begin position="100"/>
        <end position="118"/>
    </location>
</feature>
<sequence length="376" mass="43093">MSIYELQLSVFSAKNNRHCSWKHFIQRMHDRELVVKLRWRAKVFPESRLNNRLKMDKRTVWGAAGGLQFFYMVTCGACFIRYTLSAQETEWPNVISNVDSIYFFVKMILSLVSMMILWKTEKFWTVNKIYLFEIVFSLWSASDFFFVLKLLYGCDDAFTNQVEVIIINSIHSAAGIIAIVIICICYTYGTQEDPSNLTYLDEESQTGDLKSIMAINNRSFINPSSFARKSETQNTHPINNTVPENKTQSPATEEEDNTITTCDITEETALTTADTDQLFTENTCTWSPLNKKKGKLDITRIYHRSNSQSKETQTDPSLLDEVTTTPITSPAIENIGIKYITTNSSMGEHLIPFTQIDRILRNDNFAQKIVCQDSSL</sequence>
<feature type="transmembrane region" description="Helical" evidence="2">
    <location>
        <begin position="60"/>
        <end position="84"/>
    </location>
</feature>
<evidence type="ECO:0000256" key="1">
    <source>
        <dbReference type="SAM" id="MobiDB-lite"/>
    </source>
</evidence>
<evidence type="ECO:0000313" key="3">
    <source>
        <dbReference type="EMBL" id="KAK9710162.1"/>
    </source>
</evidence>